<keyword evidence="4 6" id="KW-1133">Transmembrane helix</keyword>
<evidence type="ECO:0000313" key="10">
    <source>
        <dbReference type="Proteomes" id="UP000199424"/>
    </source>
</evidence>
<dbReference type="PANTHER" id="PTHR32309">
    <property type="entry name" value="TYROSINE-PROTEIN KINASE"/>
    <property type="match status" value="1"/>
</dbReference>
<accession>A0A1I6GSL2</accession>
<feature type="transmembrane region" description="Helical" evidence="6">
    <location>
        <begin position="22"/>
        <end position="41"/>
    </location>
</feature>
<organism evidence="9 10">
    <name type="scientific">Pseudidiomarina maritima</name>
    <dbReference type="NCBI Taxonomy" id="519453"/>
    <lineage>
        <taxon>Bacteria</taxon>
        <taxon>Pseudomonadati</taxon>
        <taxon>Pseudomonadota</taxon>
        <taxon>Gammaproteobacteria</taxon>
        <taxon>Alteromonadales</taxon>
        <taxon>Idiomarinaceae</taxon>
        <taxon>Pseudidiomarina</taxon>
    </lineage>
</organism>
<dbReference type="Pfam" id="PF02706">
    <property type="entry name" value="Wzz"/>
    <property type="match status" value="1"/>
</dbReference>
<gene>
    <name evidence="9" type="ORF">SAMN04488070_1161</name>
</gene>
<dbReference type="PANTHER" id="PTHR32309:SF13">
    <property type="entry name" value="FERRIC ENTEROBACTIN TRANSPORT PROTEIN FEPE"/>
    <property type="match status" value="1"/>
</dbReference>
<evidence type="ECO:0000256" key="1">
    <source>
        <dbReference type="ARBA" id="ARBA00004651"/>
    </source>
</evidence>
<reference evidence="10" key="1">
    <citation type="submission" date="2016-10" db="EMBL/GenBank/DDBJ databases">
        <authorList>
            <person name="Varghese N."/>
            <person name="Submissions S."/>
        </authorList>
    </citation>
    <scope>NUCLEOTIDE SEQUENCE [LARGE SCALE GENOMIC DNA]</scope>
    <source>
        <strain evidence="10">CGMCC 1.7285</strain>
    </source>
</reference>
<evidence type="ECO:0000259" key="7">
    <source>
        <dbReference type="Pfam" id="PF02706"/>
    </source>
</evidence>
<proteinExistence type="predicted"/>
<feature type="domain" description="Polysaccharide chain length determinant N-terminal" evidence="7">
    <location>
        <begin position="6"/>
        <end position="108"/>
    </location>
</feature>
<feature type="domain" description="Tyrosine-protein kinase G-rich" evidence="8">
    <location>
        <begin position="230"/>
        <end position="297"/>
    </location>
</feature>
<name>A0A1I6GSL2_9GAMM</name>
<dbReference type="RefSeq" id="WP_177203787.1">
    <property type="nucleotide sequence ID" value="NZ_FOYU01000001.1"/>
</dbReference>
<evidence type="ECO:0000259" key="8">
    <source>
        <dbReference type="Pfam" id="PF13807"/>
    </source>
</evidence>
<sequence>MTAENDQINLRDIFMTLWKDKLWIIGITFAFAVISVMYAMSLQNVYTAETKVVATEEARGGGLSGMTGQLQGLASLAGLSTQFQETDKQALALEVMMSREFLTNFVEQHSLLPYIMAYGEWNHRAQEGSLDSEIYDENTQKWLREVEAPWEPKPNPWEYIPILKEMIEVLPGQAGVVTISVTHPSPVVAHEILTNLINDINSVMRIRDIQEAERSLDFLNSELEKTVYANMQQVFYQLIEKQTQTIMLANARPEYIFQIVDPAVVPLGKSGPSRPLICIIITFFGGILSVMFVLIRNYLK</sequence>
<dbReference type="InterPro" id="IPR050445">
    <property type="entry name" value="Bact_polysacc_biosynth/exp"/>
</dbReference>
<keyword evidence="3 6" id="KW-0812">Transmembrane</keyword>
<keyword evidence="10" id="KW-1185">Reference proteome</keyword>
<evidence type="ECO:0000256" key="3">
    <source>
        <dbReference type="ARBA" id="ARBA00022692"/>
    </source>
</evidence>
<evidence type="ECO:0000313" key="9">
    <source>
        <dbReference type="EMBL" id="SFR45168.1"/>
    </source>
</evidence>
<feature type="transmembrane region" description="Helical" evidence="6">
    <location>
        <begin position="276"/>
        <end position="295"/>
    </location>
</feature>
<dbReference type="GO" id="GO:0005886">
    <property type="term" value="C:plasma membrane"/>
    <property type="evidence" value="ECO:0007669"/>
    <property type="project" value="UniProtKB-SubCell"/>
</dbReference>
<dbReference type="AlphaFoldDB" id="A0A1I6GSL2"/>
<evidence type="ECO:0000256" key="5">
    <source>
        <dbReference type="ARBA" id="ARBA00023136"/>
    </source>
</evidence>
<keyword evidence="5 6" id="KW-0472">Membrane</keyword>
<evidence type="ECO:0000256" key="4">
    <source>
        <dbReference type="ARBA" id="ARBA00022989"/>
    </source>
</evidence>
<comment type="subcellular location">
    <subcellularLocation>
        <location evidence="1">Cell membrane</location>
        <topology evidence="1">Multi-pass membrane protein</topology>
    </subcellularLocation>
</comment>
<keyword evidence="2" id="KW-1003">Cell membrane</keyword>
<evidence type="ECO:0000256" key="6">
    <source>
        <dbReference type="SAM" id="Phobius"/>
    </source>
</evidence>
<dbReference type="Proteomes" id="UP000199424">
    <property type="component" value="Unassembled WGS sequence"/>
</dbReference>
<dbReference type="InterPro" id="IPR032807">
    <property type="entry name" value="GNVR"/>
</dbReference>
<dbReference type="Pfam" id="PF13807">
    <property type="entry name" value="GNVR"/>
    <property type="match status" value="1"/>
</dbReference>
<protein>
    <submittedName>
        <fullName evidence="9">LPS O-antigen chain length determinant protein, WzzB/FepE family</fullName>
    </submittedName>
</protein>
<dbReference type="GO" id="GO:0004713">
    <property type="term" value="F:protein tyrosine kinase activity"/>
    <property type="evidence" value="ECO:0007669"/>
    <property type="project" value="TreeGrafter"/>
</dbReference>
<dbReference type="EMBL" id="FOYU01000001">
    <property type="protein sequence ID" value="SFR45168.1"/>
    <property type="molecule type" value="Genomic_DNA"/>
</dbReference>
<dbReference type="InterPro" id="IPR003856">
    <property type="entry name" value="LPS_length_determ_N"/>
</dbReference>
<evidence type="ECO:0000256" key="2">
    <source>
        <dbReference type="ARBA" id="ARBA00022475"/>
    </source>
</evidence>